<evidence type="ECO:0000313" key="8">
    <source>
        <dbReference type="Proteomes" id="UP000184339"/>
    </source>
</evidence>
<dbReference type="Proteomes" id="UP000184339">
    <property type="component" value="Unassembled WGS sequence"/>
</dbReference>
<dbReference type="STRING" id="551987.SAMN05192549_10413"/>
<comment type="similarity">
    <text evidence="4">Belongs to the MsrA Met sulfoxide reductase family.</text>
</comment>
<comment type="function">
    <text evidence="4">Has an important function as a repair enzyme for proteins that have been inactivated by oxidation. Catalyzes the reversible oxidation-reduction of methionine sulfoxide in proteins to methionine.</text>
</comment>
<comment type="catalytic activity">
    <reaction evidence="2 4">
        <text>L-methionyl-[protein] + [thioredoxin]-disulfide + H2O = L-methionyl-(S)-S-oxide-[protein] + [thioredoxin]-dithiol</text>
        <dbReference type="Rhea" id="RHEA:14217"/>
        <dbReference type="Rhea" id="RHEA-COMP:10698"/>
        <dbReference type="Rhea" id="RHEA-COMP:10700"/>
        <dbReference type="Rhea" id="RHEA-COMP:12313"/>
        <dbReference type="Rhea" id="RHEA-COMP:12315"/>
        <dbReference type="ChEBI" id="CHEBI:15377"/>
        <dbReference type="ChEBI" id="CHEBI:16044"/>
        <dbReference type="ChEBI" id="CHEBI:29950"/>
        <dbReference type="ChEBI" id="CHEBI:44120"/>
        <dbReference type="ChEBI" id="CHEBI:50058"/>
        <dbReference type="EC" id="1.8.4.11"/>
    </reaction>
</comment>
<dbReference type="Pfam" id="PF01625">
    <property type="entry name" value="PMSR"/>
    <property type="match status" value="1"/>
</dbReference>
<dbReference type="SUPFAM" id="SSF55068">
    <property type="entry name" value="Peptide methionine sulfoxide reductase"/>
    <property type="match status" value="1"/>
</dbReference>
<protein>
    <recommendedName>
        <fullName evidence="4">Peptide methionine sulfoxide reductase MsrA</fullName>
        <shortName evidence="4">Protein-methionine-S-oxide reductase</shortName>
        <ecNumber evidence="4">1.8.4.11</ecNumber>
    </recommendedName>
    <alternativeName>
        <fullName evidence="4">Peptide-methionine (S)-S-oxide reductase</fullName>
        <shortName evidence="4">Peptide Met(O) reductase</shortName>
    </alternativeName>
</protein>
<dbReference type="GO" id="GO:0033744">
    <property type="term" value="F:L-methionine:thioredoxin-disulfide S-oxidoreductase activity"/>
    <property type="evidence" value="ECO:0007669"/>
    <property type="project" value="RHEA"/>
</dbReference>
<dbReference type="OrthoDB" id="4174719at2"/>
<evidence type="ECO:0000256" key="2">
    <source>
        <dbReference type="ARBA" id="ARBA00047806"/>
    </source>
</evidence>
<reference evidence="8" key="1">
    <citation type="submission" date="2016-11" db="EMBL/GenBank/DDBJ databases">
        <authorList>
            <person name="Varghese N."/>
            <person name="Submissions S."/>
        </authorList>
    </citation>
    <scope>NUCLEOTIDE SEQUENCE [LARGE SCALE GENOMIC DNA]</scope>
    <source>
        <strain evidence="8">Sac-22</strain>
    </source>
</reference>
<dbReference type="PANTHER" id="PTHR43774:SF1">
    <property type="entry name" value="PEPTIDE METHIONINE SULFOXIDE REDUCTASE MSRA 2"/>
    <property type="match status" value="1"/>
</dbReference>
<name>A0A1M7NJM6_9BURK</name>
<keyword evidence="5" id="KW-0732">Signal</keyword>
<accession>A0A1M7NJM6</accession>
<evidence type="ECO:0000256" key="3">
    <source>
        <dbReference type="ARBA" id="ARBA00048782"/>
    </source>
</evidence>
<evidence type="ECO:0000256" key="5">
    <source>
        <dbReference type="SAM" id="SignalP"/>
    </source>
</evidence>
<feature type="signal peptide" evidence="5">
    <location>
        <begin position="1"/>
        <end position="25"/>
    </location>
</feature>
<keyword evidence="1 4" id="KW-0560">Oxidoreductase</keyword>
<dbReference type="EMBL" id="FRCX01000004">
    <property type="protein sequence ID" value="SHN04073.1"/>
    <property type="molecule type" value="Genomic_DNA"/>
</dbReference>
<dbReference type="InterPro" id="IPR002569">
    <property type="entry name" value="Met_Sox_Rdtase_MsrA_dom"/>
</dbReference>
<dbReference type="HAMAP" id="MF_01401">
    <property type="entry name" value="MsrA"/>
    <property type="match status" value="1"/>
</dbReference>
<evidence type="ECO:0000259" key="6">
    <source>
        <dbReference type="Pfam" id="PF01625"/>
    </source>
</evidence>
<proteinExistence type="inferred from homology"/>
<dbReference type="NCBIfam" id="TIGR00401">
    <property type="entry name" value="msrA"/>
    <property type="match status" value="1"/>
</dbReference>
<dbReference type="AlphaFoldDB" id="A0A1M7NJM6"/>
<evidence type="ECO:0000256" key="1">
    <source>
        <dbReference type="ARBA" id="ARBA00023002"/>
    </source>
</evidence>
<dbReference type="PROSITE" id="PS51257">
    <property type="entry name" value="PROKAR_LIPOPROTEIN"/>
    <property type="match status" value="1"/>
</dbReference>
<dbReference type="Gene3D" id="3.30.1060.10">
    <property type="entry name" value="Peptide methionine sulphoxide reductase MsrA"/>
    <property type="match status" value="1"/>
</dbReference>
<organism evidence="7 8">
    <name type="scientific">Duganella sacchari</name>
    <dbReference type="NCBI Taxonomy" id="551987"/>
    <lineage>
        <taxon>Bacteria</taxon>
        <taxon>Pseudomonadati</taxon>
        <taxon>Pseudomonadota</taxon>
        <taxon>Betaproteobacteria</taxon>
        <taxon>Burkholderiales</taxon>
        <taxon>Oxalobacteraceae</taxon>
        <taxon>Telluria group</taxon>
        <taxon>Duganella</taxon>
    </lineage>
</organism>
<keyword evidence="8" id="KW-1185">Reference proteome</keyword>
<evidence type="ECO:0000313" key="7">
    <source>
        <dbReference type="EMBL" id="SHN04073.1"/>
    </source>
</evidence>
<dbReference type="PANTHER" id="PTHR43774">
    <property type="entry name" value="PEPTIDE METHIONINE SULFOXIDE REDUCTASE"/>
    <property type="match status" value="1"/>
</dbReference>
<sequence length="232" mass="24872">MNSISKTLGGALALLSLVACQQSISAEQAVVIAAPAVDEPASTEHTATAIFAGGCFWGVQGVFQHVKGVTSAVSGYAGGDGRSASYEAVSGGDTGHAESVKITYDPTQVSYGRLLQVFFSVAHDPTLLNRQGPDSGTQYRSAIFPQTPVQQRVAQQYIAQLDASHAYSKPLATRIESGKQFYPAEGYHQNYLTLHPNDPYIVYNDLPKVANLKRIAPDLYRADAVLVRNTRP</sequence>
<comment type="catalytic activity">
    <reaction evidence="3 4">
        <text>[thioredoxin]-disulfide + L-methionine + H2O = L-methionine (S)-S-oxide + [thioredoxin]-dithiol</text>
        <dbReference type="Rhea" id="RHEA:19993"/>
        <dbReference type="Rhea" id="RHEA-COMP:10698"/>
        <dbReference type="Rhea" id="RHEA-COMP:10700"/>
        <dbReference type="ChEBI" id="CHEBI:15377"/>
        <dbReference type="ChEBI" id="CHEBI:29950"/>
        <dbReference type="ChEBI" id="CHEBI:50058"/>
        <dbReference type="ChEBI" id="CHEBI:57844"/>
        <dbReference type="ChEBI" id="CHEBI:58772"/>
        <dbReference type="EC" id="1.8.4.11"/>
    </reaction>
</comment>
<dbReference type="RefSeq" id="WP_084560074.1">
    <property type="nucleotide sequence ID" value="NZ_FRCX01000004.1"/>
</dbReference>
<gene>
    <name evidence="4" type="primary">msrA</name>
    <name evidence="7" type="ORF">SAMN05192549_10413</name>
</gene>
<dbReference type="EC" id="1.8.4.11" evidence="4"/>
<dbReference type="GO" id="GO:0008113">
    <property type="term" value="F:peptide-methionine (S)-S-oxide reductase activity"/>
    <property type="evidence" value="ECO:0007669"/>
    <property type="project" value="UniProtKB-UniRule"/>
</dbReference>
<feature type="active site" evidence="4">
    <location>
        <position position="55"/>
    </location>
</feature>
<feature type="chain" id="PRO_5013223776" description="Peptide methionine sulfoxide reductase MsrA" evidence="5">
    <location>
        <begin position="26"/>
        <end position="232"/>
    </location>
</feature>
<dbReference type="InterPro" id="IPR036509">
    <property type="entry name" value="Met_Sox_Rdtase_MsrA_sf"/>
</dbReference>
<feature type="domain" description="Peptide methionine sulphoxide reductase MsrA" evidence="6">
    <location>
        <begin position="48"/>
        <end position="200"/>
    </location>
</feature>
<evidence type="ECO:0000256" key="4">
    <source>
        <dbReference type="HAMAP-Rule" id="MF_01401"/>
    </source>
</evidence>